<dbReference type="AlphaFoldDB" id="A0A9Q8LI97"/>
<sequence>MQITALLFGLAATVLAMPEPAITPVAEVSINTTHARPHAHMSQLVERQQEIGGGAAGTLGPFDGTAGGAINGPTGFVQGCLGGAGPGAGTTVCFPVATAPAPTNTESHAAAGNVAGTLGPASGFADSDGLCIGGAVGNNGFTTCLMPTPSS</sequence>
<keyword evidence="3" id="KW-1185">Reference proteome</keyword>
<gene>
    <name evidence="2" type="ORF">CLAFUR5_06188</name>
</gene>
<reference evidence="2" key="1">
    <citation type="submission" date="2021-12" db="EMBL/GenBank/DDBJ databases">
        <authorList>
            <person name="Zaccaron A."/>
            <person name="Stergiopoulos I."/>
        </authorList>
    </citation>
    <scope>NUCLEOTIDE SEQUENCE</scope>
    <source>
        <strain evidence="2">Race5_Kim</strain>
    </source>
</reference>
<accession>A0A9Q8LI97</accession>
<evidence type="ECO:0000313" key="3">
    <source>
        <dbReference type="Proteomes" id="UP000756132"/>
    </source>
</evidence>
<dbReference type="GeneID" id="71986066"/>
<dbReference type="OrthoDB" id="3644588at2759"/>
<name>A0A9Q8LI97_PASFU</name>
<proteinExistence type="predicted"/>
<keyword evidence="1" id="KW-0732">Signal</keyword>
<reference evidence="2" key="2">
    <citation type="journal article" date="2022" name="Microb. Genom.">
        <title>A chromosome-scale genome assembly of the tomato pathogen Cladosporium fulvum reveals a compartmentalized genome architecture and the presence of a dispensable chromosome.</title>
        <authorList>
            <person name="Zaccaron A.Z."/>
            <person name="Chen L.H."/>
            <person name="Samaras A."/>
            <person name="Stergiopoulos I."/>
        </authorList>
    </citation>
    <scope>NUCLEOTIDE SEQUENCE</scope>
    <source>
        <strain evidence="2">Race5_Kim</strain>
    </source>
</reference>
<feature type="chain" id="PRO_5040296622" evidence="1">
    <location>
        <begin position="17"/>
        <end position="151"/>
    </location>
</feature>
<dbReference type="EMBL" id="CP090167">
    <property type="protein sequence ID" value="UJO17634.1"/>
    <property type="molecule type" value="Genomic_DNA"/>
</dbReference>
<evidence type="ECO:0000313" key="2">
    <source>
        <dbReference type="EMBL" id="UJO17634.1"/>
    </source>
</evidence>
<organism evidence="2 3">
    <name type="scientific">Passalora fulva</name>
    <name type="common">Tomato leaf mold</name>
    <name type="synonym">Cladosporium fulvum</name>
    <dbReference type="NCBI Taxonomy" id="5499"/>
    <lineage>
        <taxon>Eukaryota</taxon>
        <taxon>Fungi</taxon>
        <taxon>Dikarya</taxon>
        <taxon>Ascomycota</taxon>
        <taxon>Pezizomycotina</taxon>
        <taxon>Dothideomycetes</taxon>
        <taxon>Dothideomycetidae</taxon>
        <taxon>Mycosphaerellales</taxon>
        <taxon>Mycosphaerellaceae</taxon>
        <taxon>Fulvia</taxon>
    </lineage>
</organism>
<feature type="signal peptide" evidence="1">
    <location>
        <begin position="1"/>
        <end position="16"/>
    </location>
</feature>
<dbReference type="RefSeq" id="XP_047762000.1">
    <property type="nucleotide sequence ID" value="XM_047905336.1"/>
</dbReference>
<dbReference type="Proteomes" id="UP000756132">
    <property type="component" value="Chromosome 5"/>
</dbReference>
<protein>
    <submittedName>
        <fullName evidence="2">Uncharacterized protein</fullName>
    </submittedName>
</protein>
<evidence type="ECO:0000256" key="1">
    <source>
        <dbReference type="SAM" id="SignalP"/>
    </source>
</evidence>
<dbReference type="KEGG" id="ffu:CLAFUR5_06188"/>